<accession>A0A392Q2Q0</accession>
<dbReference type="Proteomes" id="UP000265520">
    <property type="component" value="Unassembled WGS sequence"/>
</dbReference>
<evidence type="ECO:0000313" key="2">
    <source>
        <dbReference type="Proteomes" id="UP000265520"/>
    </source>
</evidence>
<sequence length="61" mass="6700">MCQWSNKQIAKRSSDWQRTAQNEWKWNVNGSSKGKPGAVGIGGVLRNDCGEIMVEFASSIG</sequence>
<protein>
    <submittedName>
        <fullName evidence="1">Uncharacterized protein</fullName>
    </submittedName>
</protein>
<name>A0A392Q2Q0_9FABA</name>
<organism evidence="1 2">
    <name type="scientific">Trifolium medium</name>
    <dbReference type="NCBI Taxonomy" id="97028"/>
    <lineage>
        <taxon>Eukaryota</taxon>
        <taxon>Viridiplantae</taxon>
        <taxon>Streptophyta</taxon>
        <taxon>Embryophyta</taxon>
        <taxon>Tracheophyta</taxon>
        <taxon>Spermatophyta</taxon>
        <taxon>Magnoliopsida</taxon>
        <taxon>eudicotyledons</taxon>
        <taxon>Gunneridae</taxon>
        <taxon>Pentapetalae</taxon>
        <taxon>rosids</taxon>
        <taxon>fabids</taxon>
        <taxon>Fabales</taxon>
        <taxon>Fabaceae</taxon>
        <taxon>Papilionoideae</taxon>
        <taxon>50 kb inversion clade</taxon>
        <taxon>NPAAA clade</taxon>
        <taxon>Hologalegina</taxon>
        <taxon>IRL clade</taxon>
        <taxon>Trifolieae</taxon>
        <taxon>Trifolium</taxon>
    </lineage>
</organism>
<dbReference type="EMBL" id="LXQA010108016">
    <property type="protein sequence ID" value="MCI18000.1"/>
    <property type="molecule type" value="Genomic_DNA"/>
</dbReference>
<reference evidence="1 2" key="1">
    <citation type="journal article" date="2018" name="Front. Plant Sci.">
        <title>Red Clover (Trifolium pratense) and Zigzag Clover (T. medium) - A Picture of Genomic Similarities and Differences.</title>
        <authorList>
            <person name="Dluhosova J."/>
            <person name="Istvanek J."/>
            <person name="Nedelnik J."/>
            <person name="Repkova J."/>
        </authorList>
    </citation>
    <scope>NUCLEOTIDE SEQUENCE [LARGE SCALE GENOMIC DNA]</scope>
    <source>
        <strain evidence="2">cv. 10/8</strain>
        <tissue evidence="1">Leaf</tissue>
    </source>
</reference>
<keyword evidence="2" id="KW-1185">Reference proteome</keyword>
<evidence type="ECO:0000313" key="1">
    <source>
        <dbReference type="EMBL" id="MCI18000.1"/>
    </source>
</evidence>
<proteinExistence type="predicted"/>
<comment type="caution">
    <text evidence="1">The sequence shown here is derived from an EMBL/GenBank/DDBJ whole genome shotgun (WGS) entry which is preliminary data.</text>
</comment>
<dbReference type="AlphaFoldDB" id="A0A392Q2Q0"/>